<protein>
    <recommendedName>
        <fullName evidence="3">Flavin mononucleotide-binding protein</fullName>
    </recommendedName>
</protein>
<evidence type="ECO:0000313" key="2">
    <source>
        <dbReference type="Proteomes" id="UP000198846"/>
    </source>
</evidence>
<dbReference type="AlphaFoldDB" id="A0A1H4C5W2"/>
<dbReference type="Pfam" id="PF12900">
    <property type="entry name" value="Pyridox_ox_2"/>
    <property type="match status" value="1"/>
</dbReference>
<dbReference type="EMBL" id="FNQK01000018">
    <property type="protein sequence ID" value="SEA55727.1"/>
    <property type="molecule type" value="Genomic_DNA"/>
</dbReference>
<dbReference type="Proteomes" id="UP000198846">
    <property type="component" value="Unassembled WGS sequence"/>
</dbReference>
<gene>
    <name evidence="1" type="ORF">SAMN04487990_11821</name>
</gene>
<organism evidence="1 2">
    <name type="scientific">Bizionia paragorgiae</name>
    <dbReference type="NCBI Taxonomy" id="283786"/>
    <lineage>
        <taxon>Bacteria</taxon>
        <taxon>Pseudomonadati</taxon>
        <taxon>Bacteroidota</taxon>
        <taxon>Flavobacteriia</taxon>
        <taxon>Flavobacteriales</taxon>
        <taxon>Flavobacteriaceae</taxon>
        <taxon>Bizionia</taxon>
    </lineage>
</organism>
<keyword evidence="2" id="KW-1185">Reference proteome</keyword>
<sequence>MRRTLKDNENLRILEDNYIGNLGYISQNKPFVVPITYFYNKEKHAIIGYSAMGHKIRALRENREVSLLVTDIDSVNAWKSVLVHGKYQELSTSEAKSQMHTFSLGVKDLIINNELRTVNFIEEFSSKIDTDDYPIVFLIHIDEITGRIRTE</sequence>
<accession>A0A1H4C5W2</accession>
<dbReference type="OrthoDB" id="9794935at2"/>
<evidence type="ECO:0000313" key="1">
    <source>
        <dbReference type="EMBL" id="SEA55727.1"/>
    </source>
</evidence>
<name>A0A1H4C5W2_BIZPA</name>
<proteinExistence type="predicted"/>
<dbReference type="InterPro" id="IPR024747">
    <property type="entry name" value="Pyridox_Oxase-rel"/>
</dbReference>
<evidence type="ECO:0008006" key="3">
    <source>
        <dbReference type="Google" id="ProtNLM"/>
    </source>
</evidence>
<dbReference type="SUPFAM" id="SSF50475">
    <property type="entry name" value="FMN-binding split barrel"/>
    <property type="match status" value="1"/>
</dbReference>
<dbReference type="RefSeq" id="WP_092135805.1">
    <property type="nucleotide sequence ID" value="NZ_FNQK01000018.1"/>
</dbReference>
<dbReference type="InterPro" id="IPR012349">
    <property type="entry name" value="Split_barrel_FMN-bd"/>
</dbReference>
<reference evidence="1 2" key="1">
    <citation type="submission" date="2016-10" db="EMBL/GenBank/DDBJ databases">
        <authorList>
            <person name="de Groot N.N."/>
        </authorList>
    </citation>
    <scope>NUCLEOTIDE SEQUENCE [LARGE SCALE GENOMIC DNA]</scope>
    <source>
        <strain evidence="1 2">DSM 23842</strain>
    </source>
</reference>
<dbReference type="STRING" id="283786.SAMN04487990_11821"/>
<dbReference type="Gene3D" id="2.30.110.10">
    <property type="entry name" value="Electron Transport, Fmn-binding Protein, Chain A"/>
    <property type="match status" value="1"/>
</dbReference>